<feature type="non-terminal residue" evidence="1">
    <location>
        <position position="386"/>
    </location>
</feature>
<organism evidence="1">
    <name type="scientific">marine sediment metagenome</name>
    <dbReference type="NCBI Taxonomy" id="412755"/>
    <lineage>
        <taxon>unclassified sequences</taxon>
        <taxon>metagenomes</taxon>
        <taxon>ecological metagenomes</taxon>
    </lineage>
</organism>
<feature type="non-terminal residue" evidence="1">
    <location>
        <position position="1"/>
    </location>
</feature>
<dbReference type="AlphaFoldDB" id="X0S1G5"/>
<protein>
    <submittedName>
        <fullName evidence="1">Uncharacterized protein</fullName>
    </submittedName>
</protein>
<name>X0S1G5_9ZZZZ</name>
<dbReference type="EMBL" id="BARS01007765">
    <property type="protein sequence ID" value="GAF69086.1"/>
    <property type="molecule type" value="Genomic_DNA"/>
</dbReference>
<reference evidence="1" key="1">
    <citation type="journal article" date="2014" name="Front. Microbiol.">
        <title>High frequency of phylogenetically diverse reductive dehalogenase-homologous genes in deep subseafloor sedimentary metagenomes.</title>
        <authorList>
            <person name="Kawai M."/>
            <person name="Futagami T."/>
            <person name="Toyoda A."/>
            <person name="Takaki Y."/>
            <person name="Nishi S."/>
            <person name="Hori S."/>
            <person name="Arai W."/>
            <person name="Tsubouchi T."/>
            <person name="Morono Y."/>
            <person name="Uchiyama I."/>
            <person name="Ito T."/>
            <person name="Fujiyama A."/>
            <person name="Inagaki F."/>
            <person name="Takami H."/>
        </authorList>
    </citation>
    <scope>NUCLEOTIDE SEQUENCE</scope>
    <source>
        <strain evidence="1">Expedition CK06-06</strain>
    </source>
</reference>
<gene>
    <name evidence="1" type="ORF">S01H1_14895</name>
</gene>
<sequence>VQSVLDQILTFLKALGVNGCHAVYNGQVQNKKTAKDFFLETIKKADRKDGQSWERLSPDGRRPFMRLAAYQKFDSFTFKRWAKETTSTSFRASRKQTQPQVVVCSMETAEMLLKTGAFKPDIVKIDEASIGRELPSPVASDYTMLSIIRMAAERGIQLVKASATMCGQEYMFNAMMAGYTDRLHQNIVKAKKVLDQDDDWTHEEILTKVFTDFNRKMRNVESVDIERHAASLYLFHNGTPIFPVDESGIPQDPDKRRLLPVSLLASCLESVAEKDVLDSVCDSVLTSCNEGTRTVSTILMDVISSLQSDGSDMNFWSKFVGLLAQRAADETIPDYDLDSAMADCMAQAKQGRNVGIIGATDTDAENVFDHMVNMLGLNRLKENPFT</sequence>
<comment type="caution">
    <text evidence="1">The sequence shown here is derived from an EMBL/GenBank/DDBJ whole genome shotgun (WGS) entry which is preliminary data.</text>
</comment>
<accession>X0S1G5</accession>
<proteinExistence type="predicted"/>
<evidence type="ECO:0000313" key="1">
    <source>
        <dbReference type="EMBL" id="GAF69086.1"/>
    </source>
</evidence>